<dbReference type="InParanoid" id="J0CYX8"/>
<dbReference type="EMBL" id="JH687859">
    <property type="protein sequence ID" value="EJD36538.1"/>
    <property type="molecule type" value="Genomic_DNA"/>
</dbReference>
<accession>J0CYX8</accession>
<dbReference type="eggNOG" id="ENOG502SHSB">
    <property type="taxonomic scope" value="Eukaryota"/>
</dbReference>
<dbReference type="Pfam" id="PF18759">
    <property type="entry name" value="Plavaka"/>
    <property type="match status" value="1"/>
</dbReference>
<dbReference type="KEGG" id="adl:AURDEDRAFT_19079"/>
<feature type="non-terminal residue" evidence="1">
    <location>
        <position position="215"/>
    </location>
</feature>
<protein>
    <submittedName>
        <fullName evidence="1">Uncharacterized protein</fullName>
    </submittedName>
</protein>
<name>J0CYX8_AURST</name>
<evidence type="ECO:0000313" key="1">
    <source>
        <dbReference type="EMBL" id="EJD36538.1"/>
    </source>
</evidence>
<evidence type="ECO:0000313" key="2">
    <source>
        <dbReference type="Proteomes" id="UP000006514"/>
    </source>
</evidence>
<proteinExistence type="predicted"/>
<dbReference type="Proteomes" id="UP000006514">
    <property type="component" value="Unassembled WGS sequence"/>
</dbReference>
<gene>
    <name evidence="1" type="ORF">AURDEDRAFT_19079</name>
</gene>
<reference evidence="2" key="1">
    <citation type="journal article" date="2012" name="Science">
        <title>The Paleozoic origin of enzymatic lignin decomposition reconstructed from 31 fungal genomes.</title>
        <authorList>
            <person name="Floudas D."/>
            <person name="Binder M."/>
            <person name="Riley R."/>
            <person name="Barry K."/>
            <person name="Blanchette R.A."/>
            <person name="Henrissat B."/>
            <person name="Martinez A.T."/>
            <person name="Otillar R."/>
            <person name="Spatafora J.W."/>
            <person name="Yadav J.S."/>
            <person name="Aerts A."/>
            <person name="Benoit I."/>
            <person name="Boyd A."/>
            <person name="Carlson A."/>
            <person name="Copeland A."/>
            <person name="Coutinho P.M."/>
            <person name="de Vries R.P."/>
            <person name="Ferreira P."/>
            <person name="Findley K."/>
            <person name="Foster B."/>
            <person name="Gaskell J."/>
            <person name="Glotzer D."/>
            <person name="Gorecki P."/>
            <person name="Heitman J."/>
            <person name="Hesse C."/>
            <person name="Hori C."/>
            <person name="Igarashi K."/>
            <person name="Jurgens J.A."/>
            <person name="Kallen N."/>
            <person name="Kersten P."/>
            <person name="Kohler A."/>
            <person name="Kuees U."/>
            <person name="Kumar T.K.A."/>
            <person name="Kuo A."/>
            <person name="LaButti K."/>
            <person name="Larrondo L.F."/>
            <person name="Lindquist E."/>
            <person name="Ling A."/>
            <person name="Lombard V."/>
            <person name="Lucas S."/>
            <person name="Lundell T."/>
            <person name="Martin R."/>
            <person name="McLaughlin D.J."/>
            <person name="Morgenstern I."/>
            <person name="Morin E."/>
            <person name="Murat C."/>
            <person name="Nagy L.G."/>
            <person name="Nolan M."/>
            <person name="Ohm R.A."/>
            <person name="Patyshakuliyeva A."/>
            <person name="Rokas A."/>
            <person name="Ruiz-Duenas F.J."/>
            <person name="Sabat G."/>
            <person name="Salamov A."/>
            <person name="Samejima M."/>
            <person name="Schmutz J."/>
            <person name="Slot J.C."/>
            <person name="St John F."/>
            <person name="Stenlid J."/>
            <person name="Sun H."/>
            <person name="Sun S."/>
            <person name="Syed K."/>
            <person name="Tsang A."/>
            <person name="Wiebenga A."/>
            <person name="Young D."/>
            <person name="Pisabarro A."/>
            <person name="Eastwood D.C."/>
            <person name="Martin F."/>
            <person name="Cullen D."/>
            <person name="Grigoriev I.V."/>
            <person name="Hibbett D.S."/>
        </authorList>
    </citation>
    <scope>NUCLEOTIDE SEQUENCE [LARGE SCALE GENOMIC DNA]</scope>
    <source>
        <strain evidence="2">TFB10046</strain>
    </source>
</reference>
<dbReference type="OMA" id="YSHTTEL"/>
<organism evidence="1 2">
    <name type="scientific">Auricularia subglabra (strain TFB-10046 / SS5)</name>
    <name type="common">White-rot fungus</name>
    <name type="synonym">Auricularia delicata (strain TFB10046)</name>
    <dbReference type="NCBI Taxonomy" id="717982"/>
    <lineage>
        <taxon>Eukaryota</taxon>
        <taxon>Fungi</taxon>
        <taxon>Dikarya</taxon>
        <taxon>Basidiomycota</taxon>
        <taxon>Agaricomycotina</taxon>
        <taxon>Agaricomycetes</taxon>
        <taxon>Auriculariales</taxon>
        <taxon>Auriculariaceae</taxon>
        <taxon>Auricularia</taxon>
    </lineage>
</organism>
<dbReference type="OrthoDB" id="3232941at2759"/>
<sequence>PFWAEWPHVNIHDAISADNLHQTIQGAGAHLIQWVTDIVGEKELDARLARLPPAHNLRNFARGISCLSRVSGSERKAIYAQLLGGLVGRVPGAAVRAARALLDFILIAQYECHSADTLTQLRESLDAFHHDKAIFKRSNPALAADFNFPKMHMLEHYESGIRRIGTTDNCDTQTSERMHIEFSKDAFKATNKHEYTPQMCRWYERRQALHQYAVH</sequence>
<feature type="non-terminal residue" evidence="1">
    <location>
        <position position="1"/>
    </location>
</feature>
<dbReference type="InterPro" id="IPR041078">
    <property type="entry name" value="Plavaka"/>
</dbReference>
<dbReference type="AlphaFoldDB" id="J0CYX8"/>
<keyword evidence="2" id="KW-1185">Reference proteome</keyword>